<dbReference type="GO" id="GO:0016740">
    <property type="term" value="F:transferase activity"/>
    <property type="evidence" value="ECO:0007669"/>
    <property type="project" value="UniProtKB-KW"/>
</dbReference>
<dbReference type="PANTHER" id="PTHR23416">
    <property type="entry name" value="SIALIC ACID SYNTHASE-RELATED"/>
    <property type="match status" value="1"/>
</dbReference>
<dbReference type="OrthoDB" id="9815592at2"/>
<name>A0A2A3JS27_9RHOB</name>
<proteinExistence type="predicted"/>
<evidence type="ECO:0000313" key="1">
    <source>
        <dbReference type="EMBL" id="PBD17918.1"/>
    </source>
</evidence>
<dbReference type="InterPro" id="IPR051159">
    <property type="entry name" value="Hexapeptide_acetyltransf"/>
</dbReference>
<dbReference type="InterPro" id="IPR011004">
    <property type="entry name" value="Trimer_LpxA-like_sf"/>
</dbReference>
<organism evidence="1">
    <name type="scientific">Alloyangia mangrovi</name>
    <dbReference type="NCBI Taxonomy" id="1779329"/>
    <lineage>
        <taxon>Bacteria</taxon>
        <taxon>Pseudomonadati</taxon>
        <taxon>Pseudomonadota</taxon>
        <taxon>Alphaproteobacteria</taxon>
        <taxon>Rhodobacterales</taxon>
        <taxon>Roseobacteraceae</taxon>
        <taxon>Alloyangia</taxon>
    </lineage>
</organism>
<dbReference type="Pfam" id="PF00132">
    <property type="entry name" value="Hexapep"/>
    <property type="match status" value="1"/>
</dbReference>
<comment type="caution">
    <text evidence="1">The sequence shown here is derived from an EMBL/GenBank/DDBJ whole genome shotgun (WGS) entry which is preliminary data.</text>
</comment>
<accession>A0A2A3JS27</accession>
<dbReference type="CDD" id="cd04647">
    <property type="entry name" value="LbH_MAT_like"/>
    <property type="match status" value="1"/>
</dbReference>
<gene>
    <name evidence="1" type="ORF">CLG85_17510</name>
</gene>
<sequence>MSKKNAMSRFRRFLRLLGSVIDPRAYLHMVKVMNFYNYSHVTPLRRVHRGRGVTISPTAWFSEPERIRLGDGVHVNGGCILWAGPSTGSIIVGENALFGPNVMVTAASYRFNDGQPVTDQDMEEHDVLIGRDVWLGSGVTVLAGSEIGDGCVVGAGSVVRGRFPPFSIIAGAPARVVGQRRPPWPQKLADLKVIEDSPEPRVAPDERSTG</sequence>
<keyword evidence="1" id="KW-0808">Transferase</keyword>
<dbReference type="AlphaFoldDB" id="A0A2A3JS27"/>
<dbReference type="Gene3D" id="2.160.10.10">
    <property type="entry name" value="Hexapeptide repeat proteins"/>
    <property type="match status" value="1"/>
</dbReference>
<dbReference type="InterPro" id="IPR001451">
    <property type="entry name" value="Hexapep"/>
</dbReference>
<reference evidence="1" key="1">
    <citation type="submission" date="2017-09" db="EMBL/GenBank/DDBJ databases">
        <title>Yangia sp. SAOS 153D whole genome sequencing.</title>
        <authorList>
            <person name="Verma A."/>
            <person name="Krishnamurthi S."/>
        </authorList>
    </citation>
    <scope>NUCLEOTIDE SEQUENCE [LARGE SCALE GENOMIC DNA]</scope>
    <source>
        <strain evidence="1">SAOS 153D</strain>
    </source>
</reference>
<dbReference type="SUPFAM" id="SSF51161">
    <property type="entry name" value="Trimeric LpxA-like enzymes"/>
    <property type="match status" value="1"/>
</dbReference>
<dbReference type="EMBL" id="NTHN01000307">
    <property type="protein sequence ID" value="PBD17918.1"/>
    <property type="molecule type" value="Genomic_DNA"/>
</dbReference>
<protein>
    <submittedName>
        <fullName evidence="1">Transferase</fullName>
    </submittedName>
</protein>